<keyword evidence="3" id="KW-1185">Reference proteome</keyword>
<dbReference type="EMBL" id="VFPA01000006">
    <property type="protein sequence ID" value="TQM03047.1"/>
    <property type="molecule type" value="Genomic_DNA"/>
</dbReference>
<dbReference type="Proteomes" id="UP000315677">
    <property type="component" value="Unassembled WGS sequence"/>
</dbReference>
<dbReference type="InterPro" id="IPR034660">
    <property type="entry name" value="DinB/YfiT-like"/>
</dbReference>
<protein>
    <submittedName>
        <fullName evidence="2">DinB family protein</fullName>
    </submittedName>
</protein>
<dbReference type="AlphaFoldDB" id="A0A543D136"/>
<sequence length="171" mass="19442">MSLDILRWQCDFTWSLAELHLRELTPEDFLWEPAPRCWTVRQEADGSWVPDWEEPEPDPPPVPTIGWVSWHLGWWWTVTLDHLQGREPRDRTAVTWPGPGAPTVAWLRALRSEWGEVLDRLTATDLDGPAPFPWPAGTGLTVAHTLAWVNGELMKNVAELGQLRLLRAAAA</sequence>
<accession>A0A543D136</accession>
<feature type="domain" description="DinB-like" evidence="1">
    <location>
        <begin position="11"/>
        <end position="159"/>
    </location>
</feature>
<dbReference type="InterPro" id="IPR024775">
    <property type="entry name" value="DinB-like"/>
</dbReference>
<dbReference type="Pfam" id="PF12867">
    <property type="entry name" value="DinB_2"/>
    <property type="match status" value="1"/>
</dbReference>
<comment type="caution">
    <text evidence="2">The sequence shown here is derived from an EMBL/GenBank/DDBJ whole genome shotgun (WGS) entry which is preliminary data.</text>
</comment>
<evidence type="ECO:0000313" key="2">
    <source>
        <dbReference type="EMBL" id="TQM03047.1"/>
    </source>
</evidence>
<dbReference type="Gene3D" id="1.20.120.450">
    <property type="entry name" value="dinb family like domain"/>
    <property type="match status" value="1"/>
</dbReference>
<organism evidence="2 3">
    <name type="scientific">Pseudonocardia kunmingensis</name>
    <dbReference type="NCBI Taxonomy" id="630975"/>
    <lineage>
        <taxon>Bacteria</taxon>
        <taxon>Bacillati</taxon>
        <taxon>Actinomycetota</taxon>
        <taxon>Actinomycetes</taxon>
        <taxon>Pseudonocardiales</taxon>
        <taxon>Pseudonocardiaceae</taxon>
        <taxon>Pseudonocardia</taxon>
    </lineage>
</organism>
<evidence type="ECO:0000259" key="1">
    <source>
        <dbReference type="Pfam" id="PF12867"/>
    </source>
</evidence>
<dbReference type="SUPFAM" id="SSF109854">
    <property type="entry name" value="DinB/YfiT-like putative metalloenzymes"/>
    <property type="match status" value="1"/>
</dbReference>
<dbReference type="RefSeq" id="WP_211367129.1">
    <property type="nucleotide sequence ID" value="NZ_VFPA01000006.1"/>
</dbReference>
<evidence type="ECO:0000313" key="3">
    <source>
        <dbReference type="Proteomes" id="UP000315677"/>
    </source>
</evidence>
<name>A0A543D136_9PSEU</name>
<gene>
    <name evidence="2" type="ORF">FB558_7695</name>
</gene>
<reference evidence="2 3" key="1">
    <citation type="submission" date="2019-06" db="EMBL/GenBank/DDBJ databases">
        <title>Sequencing the genomes of 1000 actinobacteria strains.</title>
        <authorList>
            <person name="Klenk H.-P."/>
        </authorList>
    </citation>
    <scope>NUCLEOTIDE SEQUENCE [LARGE SCALE GENOMIC DNA]</scope>
    <source>
        <strain evidence="2 3">DSM 45301</strain>
    </source>
</reference>
<proteinExistence type="predicted"/>